<dbReference type="SUPFAM" id="SSF51735">
    <property type="entry name" value="NAD(P)-binding Rossmann-fold domains"/>
    <property type="match status" value="1"/>
</dbReference>
<keyword evidence="2" id="KW-0560">Oxidoreductase</keyword>
<proteinExistence type="inferred from homology"/>
<dbReference type="eggNOG" id="COG1028">
    <property type="taxonomic scope" value="Bacteria"/>
</dbReference>
<dbReference type="Gene3D" id="3.40.50.720">
    <property type="entry name" value="NAD(P)-binding Rossmann-like Domain"/>
    <property type="match status" value="1"/>
</dbReference>
<name>A0A1C4WJL6_9ACTN</name>
<gene>
    <name evidence="3" type="ORF">GA0070612_2547</name>
</gene>
<dbReference type="EMBL" id="LT607409">
    <property type="protein sequence ID" value="SCE96378.1"/>
    <property type="molecule type" value="Genomic_DNA"/>
</dbReference>
<evidence type="ECO:0000256" key="2">
    <source>
        <dbReference type="ARBA" id="ARBA00023002"/>
    </source>
</evidence>
<dbReference type="GO" id="GO:0016491">
    <property type="term" value="F:oxidoreductase activity"/>
    <property type="evidence" value="ECO:0007669"/>
    <property type="project" value="UniProtKB-KW"/>
</dbReference>
<accession>A0A1C4WJL6</accession>
<dbReference type="Proteomes" id="UP000198224">
    <property type="component" value="Chromosome I"/>
</dbReference>
<evidence type="ECO:0000313" key="3">
    <source>
        <dbReference type="EMBL" id="SCE96378.1"/>
    </source>
</evidence>
<dbReference type="AlphaFoldDB" id="A0A1C4WJL6"/>
<protein>
    <submittedName>
        <fullName evidence="3">NAD(P)-dependent dehydrogenase, short-chain alcohol dehydrogenase family</fullName>
    </submittedName>
</protein>
<dbReference type="InterPro" id="IPR002347">
    <property type="entry name" value="SDR_fam"/>
</dbReference>
<dbReference type="PANTHER" id="PTHR43639:SF1">
    <property type="entry name" value="SHORT-CHAIN DEHYDROGENASE_REDUCTASE FAMILY PROTEIN"/>
    <property type="match status" value="1"/>
</dbReference>
<dbReference type="InterPro" id="IPR036291">
    <property type="entry name" value="NAD(P)-bd_dom_sf"/>
</dbReference>
<evidence type="ECO:0000256" key="1">
    <source>
        <dbReference type="ARBA" id="ARBA00006484"/>
    </source>
</evidence>
<dbReference type="Pfam" id="PF13561">
    <property type="entry name" value="adh_short_C2"/>
    <property type="match status" value="1"/>
</dbReference>
<dbReference type="PANTHER" id="PTHR43639">
    <property type="entry name" value="OXIDOREDUCTASE, SHORT-CHAIN DEHYDROGENASE/REDUCTASE FAMILY (AFU_ORTHOLOGUE AFUA_5G02870)"/>
    <property type="match status" value="1"/>
</dbReference>
<sequence>MGTLDGKVVLVTGTGGGLGRVAAQIFAREGAKVVGADIQVDGNNETVELVRAAGGEMTGIAPVDLTDPEQVRTLVEDAVAAYGGLDVVYNNAAALRFGPMPDFSVEDWRYTITGELDIPYFVSKFAWPHLVRRGGGVIINAASMAGSIAGHVPPMVGHTAANAGVIGLTRQLALEGAPHGIRAVAVSPGPIISPASERDLGDNQAARDAITGKTLLKRFAQPEEVAELVVFLASDRASYITGANYPVDGGATAW</sequence>
<comment type="similarity">
    <text evidence="1">Belongs to the short-chain dehydrogenases/reductases (SDR) family.</text>
</comment>
<dbReference type="PRINTS" id="PR00080">
    <property type="entry name" value="SDRFAMILY"/>
</dbReference>
<reference evidence="4" key="1">
    <citation type="submission" date="2016-06" db="EMBL/GenBank/DDBJ databases">
        <authorList>
            <person name="Varghese N."/>
            <person name="Submissions Spin"/>
        </authorList>
    </citation>
    <scope>NUCLEOTIDE SEQUENCE [LARGE SCALE GENOMIC DNA]</scope>
    <source>
        <strain evidence="4">DSM 45160</strain>
    </source>
</reference>
<dbReference type="PRINTS" id="PR00081">
    <property type="entry name" value="GDHRDH"/>
</dbReference>
<dbReference type="FunFam" id="3.40.50.720:FF:000084">
    <property type="entry name" value="Short-chain dehydrogenase reductase"/>
    <property type="match status" value="1"/>
</dbReference>
<dbReference type="RefSeq" id="WP_088988076.1">
    <property type="nucleotide sequence ID" value="NZ_LT607409.1"/>
</dbReference>
<keyword evidence="4" id="KW-1185">Reference proteome</keyword>
<evidence type="ECO:0000313" key="4">
    <source>
        <dbReference type="Proteomes" id="UP000198224"/>
    </source>
</evidence>
<organism evidence="3 4">
    <name type="scientific">Micromonospora chokoriensis</name>
    <dbReference type="NCBI Taxonomy" id="356851"/>
    <lineage>
        <taxon>Bacteria</taxon>
        <taxon>Bacillati</taxon>
        <taxon>Actinomycetota</taxon>
        <taxon>Actinomycetes</taxon>
        <taxon>Micromonosporales</taxon>
        <taxon>Micromonosporaceae</taxon>
        <taxon>Micromonospora</taxon>
    </lineage>
</organism>
<dbReference type="CDD" id="cd05233">
    <property type="entry name" value="SDR_c"/>
    <property type="match status" value="1"/>
</dbReference>